<keyword evidence="3" id="KW-1185">Reference proteome</keyword>
<accession>A0ABS3CVH7</accession>
<protein>
    <submittedName>
        <fullName evidence="2">Uncharacterized protein</fullName>
    </submittedName>
</protein>
<dbReference type="Proteomes" id="UP000663992">
    <property type="component" value="Unassembled WGS sequence"/>
</dbReference>
<dbReference type="EMBL" id="JAFKCS010000015">
    <property type="protein sequence ID" value="MBN7821117.1"/>
    <property type="molecule type" value="Genomic_DNA"/>
</dbReference>
<evidence type="ECO:0000256" key="1">
    <source>
        <dbReference type="SAM" id="MobiDB-lite"/>
    </source>
</evidence>
<dbReference type="RefSeq" id="WP_206595072.1">
    <property type="nucleotide sequence ID" value="NZ_JAFKCS010000015.1"/>
</dbReference>
<evidence type="ECO:0000313" key="3">
    <source>
        <dbReference type="Proteomes" id="UP000663992"/>
    </source>
</evidence>
<sequence>MQVSQIRQPSPIFAAQQSGSTAHSGQTTSSASADQVSISAAGKELQQSWQSLADGYDVRNISQNELHALSDALYQGGFIGRGEHLVLGAPRSMHAAPDTKYDLLGEMQQSFGRFAQGMTAEEKHNYQGAIDILRDLASSRRS</sequence>
<organism evidence="2 3">
    <name type="scientific">Bowmanella yangjiangensis</name>
    <dbReference type="NCBI Taxonomy" id="2811230"/>
    <lineage>
        <taxon>Bacteria</taxon>
        <taxon>Pseudomonadati</taxon>
        <taxon>Pseudomonadota</taxon>
        <taxon>Gammaproteobacteria</taxon>
        <taxon>Alteromonadales</taxon>
        <taxon>Alteromonadaceae</taxon>
        <taxon>Bowmanella</taxon>
    </lineage>
</organism>
<proteinExistence type="predicted"/>
<name>A0ABS3CVH7_9ALTE</name>
<feature type="region of interest" description="Disordered" evidence="1">
    <location>
        <begin position="1"/>
        <end position="35"/>
    </location>
</feature>
<evidence type="ECO:0000313" key="2">
    <source>
        <dbReference type="EMBL" id="MBN7821117.1"/>
    </source>
</evidence>
<feature type="compositionally biased region" description="Polar residues" evidence="1">
    <location>
        <begin position="15"/>
        <end position="35"/>
    </location>
</feature>
<gene>
    <name evidence="2" type="ORF">J0A65_14695</name>
</gene>
<reference evidence="2 3" key="1">
    <citation type="submission" date="2021-03" db="EMBL/GenBank/DDBJ databases">
        <title>novel species isolated from a fishpond in China.</title>
        <authorList>
            <person name="Lu H."/>
            <person name="Cai Z."/>
        </authorList>
    </citation>
    <scope>NUCLEOTIDE SEQUENCE [LARGE SCALE GENOMIC DNA]</scope>
    <source>
        <strain evidence="2 3">Y57</strain>
    </source>
</reference>
<comment type="caution">
    <text evidence="2">The sequence shown here is derived from an EMBL/GenBank/DDBJ whole genome shotgun (WGS) entry which is preliminary data.</text>
</comment>